<accession>A0ABQ0H1G2</accession>
<evidence type="ECO:0000313" key="2">
    <source>
        <dbReference type="EMBL" id="GAB1582751.1"/>
    </source>
</evidence>
<dbReference type="Gene3D" id="3.90.50.10">
    <property type="entry name" value="Photosynthetic Reaction Center, subunit H, domain 2"/>
    <property type="match status" value="2"/>
</dbReference>
<dbReference type="RefSeq" id="WP_407865309.1">
    <property type="nucleotide sequence ID" value="NZ_BAAFZP010000001.1"/>
</dbReference>
<proteinExistence type="predicted"/>
<evidence type="ECO:0000313" key="3">
    <source>
        <dbReference type="Proteomes" id="UP001628091"/>
    </source>
</evidence>
<dbReference type="EMBL" id="BAAFZP010000001">
    <property type="protein sequence ID" value="GAB1582751.1"/>
    <property type="molecule type" value="Genomic_DNA"/>
</dbReference>
<keyword evidence="3" id="KW-1185">Reference proteome</keyword>
<name>A0ABQ0H1G2_9HYPH</name>
<reference evidence="2 3" key="1">
    <citation type="submission" date="2024-10" db="EMBL/GenBank/DDBJ databases">
        <title>Isolation, draft genome sequencing and identification of Phyllobacterium sp. NSA23, isolated from leaf soil.</title>
        <authorList>
            <person name="Akita H."/>
        </authorList>
    </citation>
    <scope>NUCLEOTIDE SEQUENCE [LARGE SCALE GENOMIC DNA]</scope>
    <source>
        <strain evidence="2 3">NSA23</strain>
    </source>
</reference>
<dbReference type="InterPro" id="IPR011033">
    <property type="entry name" value="PRC_barrel-like_sf"/>
</dbReference>
<comment type="caution">
    <text evidence="2">The sequence shown here is derived from an EMBL/GenBank/DDBJ whole genome shotgun (WGS) entry which is preliminary data.</text>
</comment>
<sequence length="248" mass="28172">MLWNASNLTGYAIEATDGSIGSVVDFLFDDREWTIRWLVVDTGIWLSGRKVLLPPQAVATPEVPQRAIPANVTMQQVKDSPEIDTDTPVSRHHEGSLYGHYGWEPYWVGYPPVGAGLAPIPQPVETTPPITGEDEADEGDPHLRSTGEVTGYYIRAKDGDIGHVEEFLIDSDNWTIRYIVVDTRNWWPGKKVLIAPRAVTRVDWAEETVDVELTRDQVKNAPEYDPTQAVSRLYEERYYGYYGYPRYW</sequence>
<dbReference type="SUPFAM" id="SSF50346">
    <property type="entry name" value="PRC-barrel domain"/>
    <property type="match status" value="2"/>
</dbReference>
<organism evidence="2 3">
    <name type="scientific">Phyllobacterium phragmitis</name>
    <dbReference type="NCBI Taxonomy" id="2670329"/>
    <lineage>
        <taxon>Bacteria</taxon>
        <taxon>Pseudomonadati</taxon>
        <taxon>Pseudomonadota</taxon>
        <taxon>Alphaproteobacteria</taxon>
        <taxon>Hyphomicrobiales</taxon>
        <taxon>Phyllobacteriaceae</taxon>
        <taxon>Phyllobacterium</taxon>
    </lineage>
</organism>
<feature type="domain" description="PRC-barrel" evidence="1">
    <location>
        <begin position="5"/>
        <end position="56"/>
    </location>
</feature>
<protein>
    <submittedName>
        <fullName evidence="2">PRC-barrel domain-containing protein</fullName>
    </submittedName>
</protein>
<dbReference type="Proteomes" id="UP001628091">
    <property type="component" value="Unassembled WGS sequence"/>
</dbReference>
<dbReference type="Pfam" id="PF05239">
    <property type="entry name" value="PRC"/>
    <property type="match status" value="1"/>
</dbReference>
<dbReference type="PANTHER" id="PTHR36505">
    <property type="entry name" value="BLR1072 PROTEIN"/>
    <property type="match status" value="1"/>
</dbReference>
<dbReference type="InterPro" id="IPR027275">
    <property type="entry name" value="PRC-brl_dom"/>
</dbReference>
<dbReference type="PANTHER" id="PTHR36505:SF1">
    <property type="entry name" value="BLR1072 PROTEIN"/>
    <property type="match status" value="1"/>
</dbReference>
<gene>
    <name evidence="2" type="ORF">PPNSA23_26940</name>
</gene>
<dbReference type="InterPro" id="IPR014747">
    <property type="entry name" value="Bac_photo_RC_H_C"/>
</dbReference>
<evidence type="ECO:0000259" key="1">
    <source>
        <dbReference type="Pfam" id="PF05239"/>
    </source>
</evidence>